<proteinExistence type="predicted"/>
<dbReference type="PANTHER" id="PTHR31270:SF1">
    <property type="entry name" value="GLUTAMINYL-PEPTIDE CYCLOTRANSFERASE"/>
    <property type="match status" value="1"/>
</dbReference>
<dbReference type="InterPro" id="IPR015943">
    <property type="entry name" value="WD40/YVTN_repeat-like_dom_sf"/>
</dbReference>
<sequence>MKRIPALYLAAALLIIFACNFGCNEEKPKGQDITISPDAGTTVKAGTDVTVKVKYPAEMVPDSIVYLLESTTIASKKDALPVIIKTDTIPMGPKAITAKVYKQGVSQDVSTNIVVLAAKAPEQLTFKVEKVFPHDVESYTEGLQYVDGYLYESDGGYLDPPPNESIVGPSSLRKVDVATGKVLLSVQNDPKVFAEGLAVVGDKIIQLTWKEKIGYVYDKNTFKLLNTFNNNVGVEGWGMTLDGEKLYMDDSTNRIWFLDKETYQQKGFIDVYDDKGPVDDINELEYVDGKIYANVFQKDTIIVIDPKTGAVLQIANMAGLYPKRNKEADVLNGIAWDAKGKRMFITGKFWDKLFQVSFSRK</sequence>
<reference evidence="3" key="1">
    <citation type="journal article" date="2019" name="Int. J. Syst. Evol. Microbiol.">
        <title>The Global Catalogue of Microorganisms (GCM) 10K type strain sequencing project: providing services to taxonomists for standard genome sequencing and annotation.</title>
        <authorList>
            <consortium name="The Broad Institute Genomics Platform"/>
            <consortium name="The Broad Institute Genome Sequencing Center for Infectious Disease"/>
            <person name="Wu L."/>
            <person name="Ma J."/>
        </authorList>
    </citation>
    <scope>NUCLEOTIDE SEQUENCE [LARGE SCALE GENOMIC DNA]</scope>
    <source>
        <strain evidence="3">CCUG 63418</strain>
    </source>
</reference>
<dbReference type="PROSITE" id="PS51257">
    <property type="entry name" value="PROKAR_LIPOPROTEIN"/>
    <property type="match status" value="1"/>
</dbReference>
<organism evidence="2 3">
    <name type="scientific">Mucilaginibacter calamicampi</name>
    <dbReference type="NCBI Taxonomy" id="1302352"/>
    <lineage>
        <taxon>Bacteria</taxon>
        <taxon>Pseudomonadati</taxon>
        <taxon>Bacteroidota</taxon>
        <taxon>Sphingobacteriia</taxon>
        <taxon>Sphingobacteriales</taxon>
        <taxon>Sphingobacteriaceae</taxon>
        <taxon>Mucilaginibacter</taxon>
    </lineage>
</organism>
<gene>
    <name evidence="2" type="ORF">ACFQZS_00800</name>
</gene>
<comment type="caution">
    <text evidence="2">The sequence shown here is derived from an EMBL/GenBank/DDBJ whole genome shotgun (WGS) entry which is preliminary data.</text>
</comment>
<dbReference type="SUPFAM" id="SSF63825">
    <property type="entry name" value="YWTD domain"/>
    <property type="match status" value="1"/>
</dbReference>
<dbReference type="InterPro" id="IPR007788">
    <property type="entry name" value="QCT"/>
</dbReference>
<accession>A0ABW2YQK5</accession>
<keyword evidence="1" id="KW-0732">Signal</keyword>
<dbReference type="Gene3D" id="2.130.10.10">
    <property type="entry name" value="YVTN repeat-like/Quinoprotein amine dehydrogenase"/>
    <property type="match status" value="1"/>
</dbReference>
<protein>
    <submittedName>
        <fullName evidence="2">Glutaminyl-peptide cyclotransferase</fullName>
    </submittedName>
</protein>
<dbReference type="Proteomes" id="UP001596958">
    <property type="component" value="Unassembled WGS sequence"/>
</dbReference>
<keyword evidence="3" id="KW-1185">Reference proteome</keyword>
<dbReference type="Pfam" id="PF05096">
    <property type="entry name" value="Glu_cyclase_2"/>
    <property type="match status" value="1"/>
</dbReference>
<evidence type="ECO:0000313" key="3">
    <source>
        <dbReference type="Proteomes" id="UP001596958"/>
    </source>
</evidence>
<feature type="signal peptide" evidence="1">
    <location>
        <begin position="1"/>
        <end position="24"/>
    </location>
</feature>
<dbReference type="RefSeq" id="WP_377096223.1">
    <property type="nucleotide sequence ID" value="NZ_JBHTHU010000001.1"/>
</dbReference>
<dbReference type="PANTHER" id="PTHR31270">
    <property type="entry name" value="GLUTAMINYL-PEPTIDE CYCLOTRANSFERASE"/>
    <property type="match status" value="1"/>
</dbReference>
<dbReference type="EMBL" id="JBHTHU010000001">
    <property type="protein sequence ID" value="MFD0748658.1"/>
    <property type="molecule type" value="Genomic_DNA"/>
</dbReference>
<evidence type="ECO:0000256" key="1">
    <source>
        <dbReference type="SAM" id="SignalP"/>
    </source>
</evidence>
<name>A0ABW2YQK5_9SPHI</name>
<feature type="chain" id="PRO_5047304902" evidence="1">
    <location>
        <begin position="25"/>
        <end position="361"/>
    </location>
</feature>
<evidence type="ECO:0000313" key="2">
    <source>
        <dbReference type="EMBL" id="MFD0748658.1"/>
    </source>
</evidence>